<evidence type="ECO:0008006" key="3">
    <source>
        <dbReference type="Google" id="ProtNLM"/>
    </source>
</evidence>
<reference evidence="1 2" key="1">
    <citation type="submission" date="2021-06" db="EMBL/GenBank/DDBJ databases">
        <title>Genome-based taxonomic framework of Microbacterium strains isolated from marine environment, the description of four new species and reclassification of four preexisting species.</title>
        <authorList>
            <person name="Lee S.D."/>
            <person name="Kim S.-M."/>
            <person name="Byeon Y.-S."/>
            <person name="Yang H.L."/>
            <person name="Kim I.S."/>
        </authorList>
    </citation>
    <scope>NUCLEOTIDE SEQUENCE [LARGE SCALE GENOMIC DNA]</scope>
    <source>
        <strain evidence="1 2">KSW4-10</strain>
    </source>
</reference>
<evidence type="ECO:0000313" key="2">
    <source>
        <dbReference type="Proteomes" id="UP000830631"/>
    </source>
</evidence>
<sequence length="166" mass="18362">MNQTDRSRISGRRCDCGYLATGTPPARLCFDCGDRALADWVAEEKSVLGPLPGYAVEVAEIIRDAAKNQAAAIKKRSNEPFAEAARERSQAARRLSRVRRAHRRELDGVSLDRWQAAAALLGSDPRELFRKESKRFVKRGLGAAQLTALGADAMQIVVKTAQEKRR</sequence>
<dbReference type="RefSeq" id="WP_131492989.1">
    <property type="nucleotide sequence ID" value="NZ_CP078078.1"/>
</dbReference>
<accession>A0ABY4J1H5</accession>
<keyword evidence="2" id="KW-1185">Reference proteome</keyword>
<dbReference type="EMBL" id="CP078078">
    <property type="protein sequence ID" value="UPL18855.1"/>
    <property type="molecule type" value="Genomic_DNA"/>
</dbReference>
<gene>
    <name evidence="1" type="ORF">KV397_14360</name>
</gene>
<dbReference type="Proteomes" id="UP000830631">
    <property type="component" value="Chromosome"/>
</dbReference>
<organism evidence="1 2">
    <name type="scientific">Microbacterium aurugineum</name>
    <dbReference type="NCBI Taxonomy" id="2851642"/>
    <lineage>
        <taxon>Bacteria</taxon>
        <taxon>Bacillati</taxon>
        <taxon>Actinomycetota</taxon>
        <taxon>Actinomycetes</taxon>
        <taxon>Micrococcales</taxon>
        <taxon>Microbacteriaceae</taxon>
        <taxon>Microbacterium</taxon>
    </lineage>
</organism>
<protein>
    <recommendedName>
        <fullName evidence="3">DUF1289 domain-containing protein</fullName>
    </recommendedName>
</protein>
<proteinExistence type="predicted"/>
<name>A0ABY4J1H5_9MICO</name>
<evidence type="ECO:0000313" key="1">
    <source>
        <dbReference type="EMBL" id="UPL18855.1"/>
    </source>
</evidence>